<evidence type="ECO:0000256" key="1">
    <source>
        <dbReference type="ARBA" id="ARBA00022649"/>
    </source>
</evidence>
<sequence length="85" mass="9722">MKLVHSTSPEKVPGKKATNITLAMDVYLDAKSMGINISQLCEQKLREEIQKRKEQQWNEQHAGFLATYNSVVETEGVALQEWRAF</sequence>
<protein>
    <submittedName>
        <fullName evidence="2">Type II toxin-antitoxin system CcdA family antitoxin</fullName>
    </submittedName>
</protein>
<keyword evidence="1" id="KW-1277">Toxin-antitoxin system</keyword>
<gene>
    <name evidence="2" type="ORF">HAV22_24470</name>
</gene>
<reference evidence="2 3" key="1">
    <citation type="submission" date="2020-03" db="EMBL/GenBank/DDBJ databases">
        <title>Genome sequence of strain Massilia sp. TW-1.</title>
        <authorList>
            <person name="Chaudhary D.K."/>
        </authorList>
    </citation>
    <scope>NUCLEOTIDE SEQUENCE [LARGE SCALE GENOMIC DNA]</scope>
    <source>
        <strain evidence="2 3">TW-1</strain>
    </source>
</reference>
<organism evidence="2 3">
    <name type="scientific">Telluria antibiotica</name>
    <dbReference type="NCBI Taxonomy" id="2717319"/>
    <lineage>
        <taxon>Bacteria</taxon>
        <taxon>Pseudomonadati</taxon>
        <taxon>Pseudomonadota</taxon>
        <taxon>Betaproteobacteria</taxon>
        <taxon>Burkholderiales</taxon>
        <taxon>Oxalobacteraceae</taxon>
        <taxon>Telluria group</taxon>
        <taxon>Telluria</taxon>
    </lineage>
</organism>
<proteinExistence type="predicted"/>
<dbReference type="EMBL" id="JAAQOM010000017">
    <property type="protein sequence ID" value="NIA56781.1"/>
    <property type="molecule type" value="Genomic_DNA"/>
</dbReference>
<evidence type="ECO:0000313" key="3">
    <source>
        <dbReference type="Proteomes" id="UP000716322"/>
    </source>
</evidence>
<evidence type="ECO:0000313" key="2">
    <source>
        <dbReference type="EMBL" id="NIA56781.1"/>
    </source>
</evidence>
<dbReference type="RefSeq" id="WP_166862718.1">
    <property type="nucleotide sequence ID" value="NZ_JAAQOM010000017.1"/>
</dbReference>
<comment type="caution">
    <text evidence="2">The sequence shown here is derived from an EMBL/GenBank/DDBJ whole genome shotgun (WGS) entry which is preliminary data.</text>
</comment>
<dbReference type="Proteomes" id="UP000716322">
    <property type="component" value="Unassembled WGS sequence"/>
</dbReference>
<dbReference type="Pfam" id="PF07362">
    <property type="entry name" value="CcdA"/>
    <property type="match status" value="1"/>
</dbReference>
<keyword evidence="3" id="KW-1185">Reference proteome</keyword>
<dbReference type="InterPro" id="IPR009956">
    <property type="entry name" value="Post-segregation_anti-tox_CcdA"/>
</dbReference>
<accession>A0ABX0PH50</accession>
<name>A0ABX0PH50_9BURK</name>